<comment type="caution">
    <text evidence="6">The sequence shown here is derived from an EMBL/GenBank/DDBJ whole genome shotgun (WGS) entry which is preliminary data.</text>
</comment>
<keyword evidence="7" id="KW-1185">Reference proteome</keyword>
<feature type="domain" description="Alanine racemase N-terminal" evidence="5">
    <location>
        <begin position="27"/>
        <end position="255"/>
    </location>
</feature>
<dbReference type="InterPro" id="IPR029066">
    <property type="entry name" value="PLP-binding_barrel"/>
</dbReference>
<dbReference type="PANTHER" id="PTHR10146:SF14">
    <property type="entry name" value="PYRIDOXAL PHOSPHATE HOMEOSTASIS PROTEIN"/>
    <property type="match status" value="1"/>
</dbReference>
<dbReference type="Gene3D" id="3.20.20.10">
    <property type="entry name" value="Alanine racemase"/>
    <property type="match status" value="1"/>
</dbReference>
<evidence type="ECO:0000259" key="5">
    <source>
        <dbReference type="Pfam" id="PF01168"/>
    </source>
</evidence>
<comment type="cofactor">
    <cofactor evidence="3">
        <name>pyridoxal 5'-phosphate</name>
        <dbReference type="ChEBI" id="CHEBI:597326"/>
    </cofactor>
</comment>
<dbReference type="HAMAP" id="MF_02087">
    <property type="entry name" value="PLP_homeostasis"/>
    <property type="match status" value="1"/>
</dbReference>
<dbReference type="OrthoDB" id="9804072at2"/>
<dbReference type="NCBIfam" id="TIGR00044">
    <property type="entry name" value="YggS family pyridoxal phosphate-dependent enzyme"/>
    <property type="match status" value="1"/>
</dbReference>
<keyword evidence="1 2" id="KW-0663">Pyridoxal phosphate</keyword>
<dbReference type="RefSeq" id="WP_101850103.1">
    <property type="nucleotide sequence ID" value="NZ_PKIZ01000028.1"/>
</dbReference>
<dbReference type="InterPro" id="IPR011078">
    <property type="entry name" value="PyrdxlP_homeostasis"/>
</dbReference>
<evidence type="ECO:0000313" key="7">
    <source>
        <dbReference type="Proteomes" id="UP000234206"/>
    </source>
</evidence>
<evidence type="ECO:0000256" key="3">
    <source>
        <dbReference type="PIRSR" id="PIRSR004848-1"/>
    </source>
</evidence>
<dbReference type="EMBL" id="PKIZ01000028">
    <property type="protein sequence ID" value="PKZ40829.1"/>
    <property type="molecule type" value="Genomic_DNA"/>
</dbReference>
<dbReference type="Proteomes" id="UP000234206">
    <property type="component" value="Unassembled WGS sequence"/>
</dbReference>
<dbReference type="SUPFAM" id="SSF51419">
    <property type="entry name" value="PLP-binding barrel"/>
    <property type="match status" value="1"/>
</dbReference>
<reference evidence="6 7" key="1">
    <citation type="submission" date="2017-12" db="EMBL/GenBank/DDBJ databases">
        <title>Phylogenetic diversity of female urinary microbiome.</title>
        <authorList>
            <person name="Thomas-White K."/>
            <person name="Wolfe A.J."/>
        </authorList>
    </citation>
    <scope>NUCLEOTIDE SEQUENCE [LARGE SCALE GENOMIC DNA]</scope>
    <source>
        <strain evidence="6 7">UMB1298</strain>
    </source>
</reference>
<organism evidence="6 7">
    <name type="scientific">Kytococcus schroeteri</name>
    <dbReference type="NCBI Taxonomy" id="138300"/>
    <lineage>
        <taxon>Bacteria</taxon>
        <taxon>Bacillati</taxon>
        <taxon>Actinomycetota</taxon>
        <taxon>Actinomycetes</taxon>
        <taxon>Micrococcales</taxon>
        <taxon>Kytococcaceae</taxon>
        <taxon>Kytococcus</taxon>
    </lineage>
</organism>
<name>A0A2I1P874_9MICO</name>
<evidence type="ECO:0000256" key="1">
    <source>
        <dbReference type="ARBA" id="ARBA00022898"/>
    </source>
</evidence>
<evidence type="ECO:0000256" key="4">
    <source>
        <dbReference type="RuleBase" id="RU004514"/>
    </source>
</evidence>
<feature type="modified residue" description="N6-(pyridoxal phosphate)lysine" evidence="2 3">
    <location>
        <position position="50"/>
    </location>
</feature>
<evidence type="ECO:0000256" key="2">
    <source>
        <dbReference type="HAMAP-Rule" id="MF_02087"/>
    </source>
</evidence>
<accession>A0A2I1P874</accession>
<proteinExistence type="inferred from homology"/>
<dbReference type="AlphaFoldDB" id="A0A2I1P874"/>
<dbReference type="PIRSF" id="PIRSF004848">
    <property type="entry name" value="YBL036c_PLPDEIII"/>
    <property type="match status" value="1"/>
</dbReference>
<comment type="function">
    <text evidence="2">Pyridoxal 5'-phosphate (PLP)-binding protein, which is involved in PLP homeostasis.</text>
</comment>
<dbReference type="Pfam" id="PF01168">
    <property type="entry name" value="Ala_racemase_N"/>
    <property type="match status" value="1"/>
</dbReference>
<comment type="similarity">
    <text evidence="2 4">Belongs to the pyridoxal phosphate-binding protein YggS/PROSC family.</text>
</comment>
<sequence length="258" mass="27048">MSTDHHGTGHPDERTAELAAGLEATRDRIAAACRDVRRDPSEVTLVVVTKFFGADDVARLARLGVRDVGENRDQEASAKAAEWPTLLTEDERFLAEQVRTHFIGQLQSRKAGSVAGYADLVHSVDRPKVVGALDRAAQRHERRLGVCVQVDLAPLLEGAEEDAGRGGVHPGELLALCQQVAEAEALDLCGLMTVAPPSVEPAVAFEALAGLHQEVLAEHPGAAMLSAGMSGDLEAAVAAGATHVRVGSAIMGARPALG</sequence>
<gene>
    <name evidence="6" type="ORF">CYJ76_10970</name>
</gene>
<dbReference type="InterPro" id="IPR001608">
    <property type="entry name" value="Ala_racemase_N"/>
</dbReference>
<dbReference type="CDD" id="cd00635">
    <property type="entry name" value="PLPDE_III_YBL036c_like"/>
    <property type="match status" value="1"/>
</dbReference>
<protein>
    <recommendedName>
        <fullName evidence="2">Pyridoxal phosphate homeostasis protein</fullName>
        <shortName evidence="2">PLP homeostasis protein</shortName>
    </recommendedName>
</protein>
<evidence type="ECO:0000313" key="6">
    <source>
        <dbReference type="EMBL" id="PKZ40829.1"/>
    </source>
</evidence>
<dbReference type="GO" id="GO:0030170">
    <property type="term" value="F:pyridoxal phosphate binding"/>
    <property type="evidence" value="ECO:0007669"/>
    <property type="project" value="UniProtKB-UniRule"/>
</dbReference>
<dbReference type="PANTHER" id="PTHR10146">
    <property type="entry name" value="PROLINE SYNTHETASE CO-TRANSCRIBED BACTERIAL HOMOLOG PROTEIN"/>
    <property type="match status" value="1"/>
</dbReference>